<feature type="signal peptide" evidence="1">
    <location>
        <begin position="1"/>
        <end position="22"/>
    </location>
</feature>
<evidence type="ECO:0008006" key="4">
    <source>
        <dbReference type="Google" id="ProtNLM"/>
    </source>
</evidence>
<protein>
    <recommendedName>
        <fullName evidence="4">SH3 domain-containing protein</fullName>
    </recommendedName>
</protein>
<accession>A0A5C6S2N4</accession>
<dbReference type="Gene3D" id="2.30.30.40">
    <property type="entry name" value="SH3 Domains"/>
    <property type="match status" value="1"/>
</dbReference>
<organism evidence="2 3">
    <name type="scientific">Phaeodactylibacter luteus</name>
    <dbReference type="NCBI Taxonomy" id="1564516"/>
    <lineage>
        <taxon>Bacteria</taxon>
        <taxon>Pseudomonadati</taxon>
        <taxon>Bacteroidota</taxon>
        <taxon>Saprospiria</taxon>
        <taxon>Saprospirales</taxon>
        <taxon>Haliscomenobacteraceae</taxon>
        <taxon>Phaeodactylibacter</taxon>
    </lineage>
</organism>
<feature type="chain" id="PRO_5023131038" description="SH3 domain-containing protein" evidence="1">
    <location>
        <begin position="23"/>
        <end position="359"/>
    </location>
</feature>
<dbReference type="OrthoDB" id="1489401at2"/>
<dbReference type="AlphaFoldDB" id="A0A5C6S2N4"/>
<name>A0A5C6S2N4_9BACT</name>
<evidence type="ECO:0000313" key="3">
    <source>
        <dbReference type="Proteomes" id="UP000321580"/>
    </source>
</evidence>
<keyword evidence="1" id="KW-0732">Signal</keyword>
<evidence type="ECO:0000313" key="2">
    <source>
        <dbReference type="EMBL" id="TXB68879.1"/>
    </source>
</evidence>
<dbReference type="Proteomes" id="UP000321580">
    <property type="component" value="Unassembled WGS sequence"/>
</dbReference>
<keyword evidence="3" id="KW-1185">Reference proteome</keyword>
<sequence length="359" mass="38659">MARQHFCLLAIFMLLGFGPGCSGDGPEPDTTAQQKTAPPSGRPAVVEMPFSQVRKGPGTMQEAIATLSEGDTLWLSGEIGQELTRVKVGQRTYEMPWVHCYLKDGREGWVHPTAIRNSLPVEEWVALAAGADEAQMVRAYVAAFSQRQQSAAANITALLKGQELCRALTQAAAQKPEAQFALLRGALPAVVPSAGPNGQLSFYLDYRVFGGAAMQTLESADDDMLEVFFCAFPVDSIGYALGSWQLEDGAGRVFSLLGRGRHLQLLKLLDEAAGQSDEAGEELGRLKGAIFNDVIAPGVLYWEPKEKALAELTEIYHAPLSVVHPADTAIIGGVLRSWAAAPDGDQRFNHRAGVLLPME</sequence>
<evidence type="ECO:0000256" key="1">
    <source>
        <dbReference type="SAM" id="SignalP"/>
    </source>
</evidence>
<dbReference type="RefSeq" id="WP_147165766.1">
    <property type="nucleotide sequence ID" value="NZ_VOOR01000003.1"/>
</dbReference>
<reference evidence="2 3" key="1">
    <citation type="submission" date="2019-08" db="EMBL/GenBank/DDBJ databases">
        <title>Genome of Phaeodactylibacter luteus.</title>
        <authorList>
            <person name="Bowman J.P."/>
        </authorList>
    </citation>
    <scope>NUCLEOTIDE SEQUENCE [LARGE SCALE GENOMIC DNA]</scope>
    <source>
        <strain evidence="2 3">KCTC 42180</strain>
    </source>
</reference>
<comment type="caution">
    <text evidence="2">The sequence shown here is derived from an EMBL/GenBank/DDBJ whole genome shotgun (WGS) entry which is preliminary data.</text>
</comment>
<gene>
    <name evidence="2" type="ORF">FRY97_02090</name>
</gene>
<proteinExistence type="predicted"/>
<dbReference type="EMBL" id="VOOR01000003">
    <property type="protein sequence ID" value="TXB68879.1"/>
    <property type="molecule type" value="Genomic_DNA"/>
</dbReference>